<dbReference type="FunFam" id="1.10.10.10:FF:000017">
    <property type="entry name" value="transcription factor RFX3 isoform X1"/>
    <property type="match status" value="1"/>
</dbReference>
<dbReference type="GeneTree" id="ENSGT01050000244879"/>
<gene>
    <name evidence="13" type="primary">RFX3</name>
    <name evidence="13" type="synonym">rfx3</name>
</gene>
<evidence type="ECO:0000256" key="9">
    <source>
        <dbReference type="ARBA" id="ARBA00040859"/>
    </source>
</evidence>
<feature type="compositionally biased region" description="Polar residues" evidence="11">
    <location>
        <begin position="1"/>
        <end position="16"/>
    </location>
</feature>
<evidence type="ECO:0000313" key="13">
    <source>
        <dbReference type="Ensembl" id="ENSLCAP00010013830.1"/>
    </source>
</evidence>
<sequence length="711" mass="78936">MQTPEAGADSTSTVPLQTTVPVQPTGSTQQVPVQQQAQTVQQVQHVYPAQVQYVEENITLLPSSPQLYSQNSGGSYFDTQGSSSQVSTVVTSHGMTNNGGGGSGGMSMGLAGGQVISSSSGAYLMDNTGPHPATQTARASPATLQWLLDNYETAEGVSLPRSTLYNHYLRHCQEQKLDPVNAASFGKLIRSIFMGLRTRRLGTRGNSKYHYYGIRVKPDSPLNRLQEDMQYMALRQQPVQQKQRFKPVQKFDGGSGENYSGGGQHHPGAAEQTVIAQSQHHQQFLDASRALPDFVELDLGQSNTENISPEDVKALQSLYREHCEAILDVVVNLQFSLIEKLWQTFWRYSPPDSVEGATVTENSSISEIEARLPRSQLLVLCRNEAVLKWMSTCDHLMYQALVEILIPDVLRPIPSALTQAIRNFAKSLEGWLNNAMNAIPQRMIQTKIAAVSAFAQTLRRYTSLNHLAQAARAVLQNTSQINQMLSDLNRVDFANVQEQASWVCQCEEGVVQHLEQDFKATLQQQSSLEQWAAWLDNVVTQVLKPYEHRPSFPRAARQFLLKWSFYSSMVIRDLTLRSAASFGSFHLIRLLYDEYMFYLVEHRVAQATGETPIGVMGEFDSLNTLSLTNIDKDETSGMDSDLEEDTEETGEPLAKREKSEHEVIQVIQVGPGVLHSLPQPPQDHTEHILTPSAGTPTIRHCSTTGNTYASV</sequence>
<dbReference type="Pfam" id="PF04589">
    <property type="entry name" value="RFX1_trans_act"/>
    <property type="match status" value="1"/>
</dbReference>
<dbReference type="GO" id="GO:0000978">
    <property type="term" value="F:RNA polymerase II cis-regulatory region sequence-specific DNA binding"/>
    <property type="evidence" value="ECO:0007669"/>
    <property type="project" value="TreeGrafter"/>
</dbReference>
<keyword evidence="2" id="KW-0217">Developmental protein</keyword>
<dbReference type="PANTHER" id="PTHR12619">
    <property type="entry name" value="RFX TRANSCRIPTION FACTOR FAMILY"/>
    <property type="match status" value="1"/>
</dbReference>
<organism evidence="13 14">
    <name type="scientific">Lates calcarifer</name>
    <name type="common">Barramundi</name>
    <name type="synonym">Holocentrus calcarifer</name>
    <dbReference type="NCBI Taxonomy" id="8187"/>
    <lineage>
        <taxon>Eukaryota</taxon>
        <taxon>Metazoa</taxon>
        <taxon>Chordata</taxon>
        <taxon>Craniata</taxon>
        <taxon>Vertebrata</taxon>
        <taxon>Euteleostomi</taxon>
        <taxon>Actinopterygii</taxon>
        <taxon>Neopterygii</taxon>
        <taxon>Teleostei</taxon>
        <taxon>Neoteleostei</taxon>
        <taxon>Acanthomorphata</taxon>
        <taxon>Carangaria</taxon>
        <taxon>Carangaria incertae sedis</taxon>
        <taxon>Centropomidae</taxon>
        <taxon>Lates</taxon>
    </lineage>
</organism>
<reference evidence="14" key="1">
    <citation type="submission" date="2015-09" db="EMBL/GenBank/DDBJ databases">
        <authorList>
            <person name="Sai Rama Sridatta P."/>
        </authorList>
    </citation>
    <scope>NUCLEOTIDE SEQUENCE [LARGE SCALE GENOMIC DNA]</scope>
</reference>
<reference evidence="13" key="2">
    <citation type="submission" date="2025-08" db="UniProtKB">
        <authorList>
            <consortium name="Ensembl"/>
        </authorList>
    </citation>
    <scope>IDENTIFICATION</scope>
</reference>
<keyword evidence="14" id="KW-1185">Reference proteome</keyword>
<evidence type="ECO:0000256" key="8">
    <source>
        <dbReference type="ARBA" id="ARBA00023242"/>
    </source>
</evidence>
<evidence type="ECO:0000256" key="5">
    <source>
        <dbReference type="ARBA" id="ARBA00023015"/>
    </source>
</evidence>
<dbReference type="Pfam" id="PF02257">
    <property type="entry name" value="RFX_DNA_binding"/>
    <property type="match status" value="1"/>
</dbReference>
<feature type="region of interest" description="Disordered" evidence="11">
    <location>
        <begin position="632"/>
        <end position="660"/>
    </location>
</feature>
<evidence type="ECO:0000256" key="3">
    <source>
        <dbReference type="ARBA" id="ARBA00022491"/>
    </source>
</evidence>
<evidence type="ECO:0000259" key="12">
    <source>
        <dbReference type="PROSITE" id="PS51526"/>
    </source>
</evidence>
<evidence type="ECO:0000256" key="10">
    <source>
        <dbReference type="ARBA" id="ARBA00042137"/>
    </source>
</evidence>
<accession>A0A4W6CNC2</accession>
<evidence type="ECO:0000256" key="1">
    <source>
        <dbReference type="ARBA" id="ARBA00004123"/>
    </source>
</evidence>
<dbReference type="InterPro" id="IPR036388">
    <property type="entry name" value="WH-like_DNA-bd_sf"/>
</dbReference>
<dbReference type="Ensembl" id="ENSLCAT00010014130.1">
    <property type="protein sequence ID" value="ENSLCAP00010013830.1"/>
    <property type="gene ID" value="ENSLCAG00010006561.1"/>
</dbReference>
<reference evidence="13" key="3">
    <citation type="submission" date="2025-09" db="UniProtKB">
        <authorList>
            <consortium name="Ensembl"/>
        </authorList>
    </citation>
    <scope>IDENTIFICATION</scope>
</reference>
<dbReference type="InterPro" id="IPR003150">
    <property type="entry name" value="DNA-bd_RFX"/>
</dbReference>
<comment type="subcellular location">
    <subcellularLocation>
        <location evidence="1">Nucleus</location>
    </subcellularLocation>
</comment>
<dbReference type="AlphaFoldDB" id="A0A4W6CNC2"/>
<keyword evidence="5" id="KW-0805">Transcription regulation</keyword>
<name>A0A4W6CNC2_LATCA</name>
<feature type="domain" description="RFX-type winged-helix" evidence="12">
    <location>
        <begin position="143"/>
        <end position="218"/>
    </location>
</feature>
<evidence type="ECO:0000313" key="14">
    <source>
        <dbReference type="Proteomes" id="UP000314980"/>
    </source>
</evidence>
<evidence type="ECO:0000256" key="2">
    <source>
        <dbReference type="ARBA" id="ARBA00022473"/>
    </source>
</evidence>
<dbReference type="GO" id="GO:0005634">
    <property type="term" value="C:nucleus"/>
    <property type="evidence" value="ECO:0007669"/>
    <property type="project" value="UniProtKB-SubCell"/>
</dbReference>
<dbReference type="Proteomes" id="UP000314980">
    <property type="component" value="Unassembled WGS sequence"/>
</dbReference>
<dbReference type="InterPro" id="IPR007668">
    <property type="entry name" value="RFX1_trans_act"/>
</dbReference>
<evidence type="ECO:0000256" key="4">
    <source>
        <dbReference type="ARBA" id="ARBA00022782"/>
    </source>
</evidence>
<dbReference type="GO" id="GO:0000981">
    <property type="term" value="F:DNA-binding transcription factor activity, RNA polymerase II-specific"/>
    <property type="evidence" value="ECO:0007669"/>
    <property type="project" value="TreeGrafter"/>
</dbReference>
<keyword evidence="3" id="KW-0678">Repressor</keyword>
<feature type="compositionally biased region" description="Acidic residues" evidence="11">
    <location>
        <begin position="640"/>
        <end position="650"/>
    </location>
</feature>
<evidence type="ECO:0000256" key="6">
    <source>
        <dbReference type="ARBA" id="ARBA00023125"/>
    </source>
</evidence>
<protein>
    <recommendedName>
        <fullName evidence="9">Transcription factor RFX3</fullName>
    </recommendedName>
    <alternativeName>
        <fullName evidence="10">Regulatory factor X 3</fullName>
    </alternativeName>
</protein>
<dbReference type="PANTHER" id="PTHR12619:SF20">
    <property type="entry name" value="TRANSCRIPTION FACTOR RFX3"/>
    <property type="match status" value="1"/>
</dbReference>
<dbReference type="SUPFAM" id="SSF46785">
    <property type="entry name" value="Winged helix' DNA-binding domain"/>
    <property type="match status" value="1"/>
</dbReference>
<feature type="region of interest" description="Disordered" evidence="11">
    <location>
        <begin position="1"/>
        <end position="28"/>
    </location>
</feature>
<feature type="compositionally biased region" description="Low complexity" evidence="11">
    <location>
        <begin position="17"/>
        <end position="28"/>
    </location>
</feature>
<keyword evidence="8" id="KW-0539">Nucleus</keyword>
<dbReference type="InterPro" id="IPR039779">
    <property type="entry name" value="RFX-like"/>
</dbReference>
<dbReference type="InterPro" id="IPR057321">
    <property type="entry name" value="RFX1-4/6/8-like_BCD"/>
</dbReference>
<dbReference type="PROSITE" id="PS51526">
    <property type="entry name" value="RFX_DBD"/>
    <property type="match status" value="1"/>
</dbReference>
<dbReference type="Pfam" id="PF25340">
    <property type="entry name" value="BCD_RFX"/>
    <property type="match status" value="1"/>
</dbReference>
<proteinExistence type="predicted"/>
<keyword evidence="6" id="KW-0238">DNA-binding</keyword>
<keyword evidence="4" id="KW-0221">Differentiation</keyword>
<dbReference type="GO" id="GO:0030154">
    <property type="term" value="P:cell differentiation"/>
    <property type="evidence" value="ECO:0007669"/>
    <property type="project" value="UniProtKB-KW"/>
</dbReference>
<evidence type="ECO:0000256" key="7">
    <source>
        <dbReference type="ARBA" id="ARBA00023163"/>
    </source>
</evidence>
<dbReference type="InterPro" id="IPR036390">
    <property type="entry name" value="WH_DNA-bd_sf"/>
</dbReference>
<keyword evidence="7" id="KW-0804">Transcription</keyword>
<dbReference type="Gene3D" id="1.10.10.10">
    <property type="entry name" value="Winged helix-like DNA-binding domain superfamily/Winged helix DNA-binding domain"/>
    <property type="match status" value="1"/>
</dbReference>
<evidence type="ECO:0000256" key="11">
    <source>
        <dbReference type="SAM" id="MobiDB-lite"/>
    </source>
</evidence>